<dbReference type="GO" id="GO:0005886">
    <property type="term" value="C:plasma membrane"/>
    <property type="evidence" value="ECO:0007669"/>
    <property type="project" value="UniProtKB-SubCell"/>
</dbReference>
<comment type="similarity">
    <text evidence="2">Belongs to the MotB family.</text>
</comment>
<evidence type="ECO:0000256" key="5">
    <source>
        <dbReference type="ARBA" id="ARBA00022989"/>
    </source>
</evidence>
<dbReference type="Pfam" id="PF13677">
    <property type="entry name" value="MotB_plug"/>
    <property type="match status" value="1"/>
</dbReference>
<dbReference type="InterPro" id="IPR006665">
    <property type="entry name" value="OmpA-like"/>
</dbReference>
<evidence type="ECO:0000259" key="9">
    <source>
        <dbReference type="PROSITE" id="PS51123"/>
    </source>
</evidence>
<keyword evidence="4" id="KW-0812">Transmembrane</keyword>
<comment type="caution">
    <text evidence="10">The sequence shown here is derived from an EMBL/GenBank/DDBJ whole genome shotgun (WGS) entry which is preliminary data.</text>
</comment>
<feature type="domain" description="OmpA-like" evidence="9">
    <location>
        <begin position="133"/>
        <end position="254"/>
    </location>
</feature>
<accession>A0A265NCC4</accession>
<dbReference type="RefSeq" id="WP_094883291.1">
    <property type="nucleotide sequence ID" value="NZ_NPMS01000001.1"/>
</dbReference>
<keyword evidence="3" id="KW-1003">Cell membrane</keyword>
<dbReference type="PROSITE" id="PS51123">
    <property type="entry name" value="OMPA_2"/>
    <property type="match status" value="1"/>
</dbReference>
<dbReference type="AlphaFoldDB" id="A0A265NCC4"/>
<evidence type="ECO:0000256" key="8">
    <source>
        <dbReference type="SAM" id="MobiDB-lite"/>
    </source>
</evidence>
<evidence type="ECO:0000256" key="6">
    <source>
        <dbReference type="ARBA" id="ARBA00023136"/>
    </source>
</evidence>
<keyword evidence="11" id="KW-1185">Reference proteome</keyword>
<evidence type="ECO:0000256" key="7">
    <source>
        <dbReference type="PROSITE-ProRule" id="PRU00473"/>
    </source>
</evidence>
<dbReference type="InterPro" id="IPR050330">
    <property type="entry name" value="Bact_OuterMem_StrucFunc"/>
</dbReference>
<evidence type="ECO:0000313" key="11">
    <source>
        <dbReference type="Proteomes" id="UP000216498"/>
    </source>
</evidence>
<dbReference type="OrthoDB" id="9815217at2"/>
<dbReference type="CDD" id="cd07185">
    <property type="entry name" value="OmpA_C-like"/>
    <property type="match status" value="1"/>
</dbReference>
<protein>
    <submittedName>
        <fullName evidence="10">Flagellar motor protein MotS</fullName>
    </submittedName>
</protein>
<dbReference type="Gene3D" id="3.30.1330.60">
    <property type="entry name" value="OmpA-like domain"/>
    <property type="match status" value="1"/>
</dbReference>
<reference evidence="10 11" key="1">
    <citation type="submission" date="2017-08" db="EMBL/GenBank/DDBJ databases">
        <title>Virgibacillus indicus sp. nov. and Virgibacillus profoundi sp. nov, two moderately halophilic bacteria isolated from marine sediment by using the Microfluidic Streak Plate.</title>
        <authorList>
            <person name="Xu B."/>
            <person name="Hu B."/>
            <person name="Wang J."/>
            <person name="Zhu Y."/>
            <person name="Huang L."/>
            <person name="Du W."/>
            <person name="Huang Y."/>
        </authorList>
    </citation>
    <scope>NUCLEOTIDE SEQUENCE [LARGE SCALE GENOMIC DNA]</scope>
    <source>
        <strain evidence="10 11">IO3-P2-C2</strain>
    </source>
</reference>
<dbReference type="PANTHER" id="PTHR30329">
    <property type="entry name" value="STATOR ELEMENT OF FLAGELLAR MOTOR COMPLEX"/>
    <property type="match status" value="1"/>
</dbReference>
<dbReference type="PANTHER" id="PTHR30329:SF16">
    <property type="entry name" value="CHEMOTAXIS MOTB PROTEIN"/>
    <property type="match status" value="1"/>
</dbReference>
<keyword evidence="10" id="KW-0966">Cell projection</keyword>
<evidence type="ECO:0000256" key="2">
    <source>
        <dbReference type="ARBA" id="ARBA00008914"/>
    </source>
</evidence>
<gene>
    <name evidence="10" type="ORF">CIL03_00685</name>
</gene>
<keyword evidence="5" id="KW-1133">Transmembrane helix</keyword>
<evidence type="ECO:0000256" key="3">
    <source>
        <dbReference type="ARBA" id="ARBA00022475"/>
    </source>
</evidence>
<name>A0A265NCC4_9BACI</name>
<dbReference type="EMBL" id="NPMS01000001">
    <property type="protein sequence ID" value="OZU89690.1"/>
    <property type="molecule type" value="Genomic_DNA"/>
</dbReference>
<evidence type="ECO:0000256" key="4">
    <source>
        <dbReference type="ARBA" id="ARBA00022692"/>
    </source>
</evidence>
<feature type="compositionally biased region" description="Polar residues" evidence="8">
    <location>
        <begin position="71"/>
        <end position="95"/>
    </location>
</feature>
<evidence type="ECO:0000313" key="10">
    <source>
        <dbReference type="EMBL" id="OZU89690.1"/>
    </source>
</evidence>
<proteinExistence type="inferred from homology"/>
<keyword evidence="10" id="KW-0969">Cilium</keyword>
<organism evidence="10 11">
    <name type="scientific">Virgibacillus indicus</name>
    <dbReference type="NCBI Taxonomy" id="2024554"/>
    <lineage>
        <taxon>Bacteria</taxon>
        <taxon>Bacillati</taxon>
        <taxon>Bacillota</taxon>
        <taxon>Bacilli</taxon>
        <taxon>Bacillales</taxon>
        <taxon>Bacillaceae</taxon>
        <taxon>Virgibacillus</taxon>
    </lineage>
</organism>
<evidence type="ECO:0000256" key="1">
    <source>
        <dbReference type="ARBA" id="ARBA00004162"/>
    </source>
</evidence>
<dbReference type="Proteomes" id="UP000216498">
    <property type="component" value="Unassembled WGS sequence"/>
</dbReference>
<dbReference type="InterPro" id="IPR036737">
    <property type="entry name" value="OmpA-like_sf"/>
</dbReference>
<dbReference type="SUPFAM" id="SSF103088">
    <property type="entry name" value="OmpA-like"/>
    <property type="match status" value="1"/>
</dbReference>
<keyword evidence="6 7" id="KW-0472">Membrane</keyword>
<feature type="region of interest" description="Disordered" evidence="8">
    <location>
        <begin position="69"/>
        <end position="104"/>
    </location>
</feature>
<sequence length="260" mass="29497">MKRREIRRTKSGGAPKWMVTYSDMITLILVFFILLFSMSQIDLVKFEAISESFRNRMIFDFYPSPVPMDNPTESTSHMESGKATNEFETPTQLPDTNDKDEQEEDSLSNLMADVEGYLNENDLNNVISASRTERGVVLVLQELILFDPGEADLLSSGEPFLNKVGALLSEIPNKIKVEGHTDSQPMSSYLYPSNWELSGARASSVVRYLINENDFDESRFSIVGYSDTKPLLPNTTPENMSQNRRVEIVVLDENVKEMEE</sequence>
<comment type="subcellular location">
    <subcellularLocation>
        <location evidence="1">Cell membrane</location>
        <topology evidence="1">Single-pass membrane protein</topology>
    </subcellularLocation>
</comment>
<dbReference type="InterPro" id="IPR025713">
    <property type="entry name" value="MotB-like_N_dom"/>
</dbReference>
<keyword evidence="10" id="KW-0282">Flagellum</keyword>
<dbReference type="NCBIfam" id="NF005382">
    <property type="entry name" value="PRK06925.1"/>
    <property type="match status" value="1"/>
</dbReference>
<dbReference type="Pfam" id="PF00691">
    <property type="entry name" value="OmpA"/>
    <property type="match status" value="1"/>
</dbReference>